<organism evidence="2 3">
    <name type="scientific">Frankliniella fusca</name>
    <dbReference type="NCBI Taxonomy" id="407009"/>
    <lineage>
        <taxon>Eukaryota</taxon>
        <taxon>Metazoa</taxon>
        <taxon>Ecdysozoa</taxon>
        <taxon>Arthropoda</taxon>
        <taxon>Hexapoda</taxon>
        <taxon>Insecta</taxon>
        <taxon>Pterygota</taxon>
        <taxon>Neoptera</taxon>
        <taxon>Paraneoptera</taxon>
        <taxon>Thysanoptera</taxon>
        <taxon>Terebrantia</taxon>
        <taxon>Thripoidea</taxon>
        <taxon>Thripidae</taxon>
        <taxon>Frankliniella</taxon>
    </lineage>
</organism>
<sequence>MALSRSSTPQDVVAFLYASDSVTEATAQEIYDMEEVNFDSDDEWSEDDGGGIMAVDLLPNGRRNMEHAAANMIVEMRAVSGMTRVGVRRAMKIADQILLINNTNLKEDVTTYLASVNLLNTLEARQLLRKFDVDSPFKGMYSNESQISAVKDYYFYPRKETVFIWNRMDQRLDGDDVYIQRPVPNTYEYVPLKEIVRQVARRPEILEYMRSLHPSADGMLNCFTDGNQYRQSQFFRDHPDAFQFALYFDGVDPARSQGPKAGMHELGNFLLRILNLPPKINNSMASIFPLILANINDCKETFEGVLRRFVDDLLEFENGVEMNFERDRTERIYGTLVAAKGDAKAIHALLGLLDPGGAKHFCRDCMISREELHGGHVAFGEPRTQQLTEEQLAMIRDNPNHTRNCGLRYRTVLHDSQYFRLEENKNFDILHDFSEGIIPMLMRLCLKEFIVDQQWVDVNALNARIFAFNYGKANQRDKPNLMFDRASLQDAARNHSVKQNGAQINLLFRALPFLLDGISENEDQMEHSDHYQMYMLLMKIFQIAMAPKVPRDVLPLLRRYLEQFRRSWYDVFPQVRPINKFHHIMHLPETLELKGPARQFSCFREESKNCPIKRHIVTCNNFINPQKTSMEQILIFQAKAWGGRDLNVIQKTRFSGKQIKTVRELPCAATLEVMGLPPAGRIQTAKAVEIFGVEYRLNQYLLIIPENEDNLPCFGKISAIIRPVNRDQETVLFSVKACTTDGFVERLNAYTVSCNDDAPNHLIELHDLPHHVPISSWHQQLDGADFMDLTSEDLLKNFPNILFKQRKELMKLVESFKSSDAAAATKDNVHDQSCILLGYLDPDDKVVKPLTSTDSLVNAFQTTPCLSKSLVSDNQLSSGPSAKSKKRSHSPANTEVVVEPMPVYEILHKQGVLGQNVIRFVKDNKWIDLKHQSDMLRILTDYVLARNNGNMYPSSLTKVSMAKGIITDFPELADPDNGFDSWFNPTTSRGIIQTKFQSLRKRLHPEEKKNKERANQSRKDHSTQKCQGENSEVQSSQEPGPSHQGDCSRGGEEERKIQDLVATPQNFNIISTGLRNTFVSRRQWMHSCKPTCTDILTKYKHLASYEGEMLSQEFQMIQPLANNLIEVFKKWAPHIITYASKTKPNILDSLRKEFPDTPDNTLALLLLPKLLPTVANARTMKAAELQHIQTYKPLLEALVCSAVVQIVPEGTNVYLYSSAEAPAKESERKSSIYPFLVWTTNDRKSGQVYLKIDNQTFYLGSSSTTDNLLLKGFDLSVKAYYAFDLDYHPYLKTTYMFIEILYNISKTSNSTVTKLMNALRGIASS</sequence>
<keyword evidence="2" id="KW-0132">Cell division</keyword>
<keyword evidence="2" id="KW-0131">Cell cycle</keyword>
<evidence type="ECO:0000256" key="1">
    <source>
        <dbReference type="SAM" id="MobiDB-lite"/>
    </source>
</evidence>
<feature type="compositionally biased region" description="Polar residues" evidence="1">
    <location>
        <begin position="1024"/>
        <end position="1039"/>
    </location>
</feature>
<dbReference type="Proteomes" id="UP001219518">
    <property type="component" value="Unassembled WGS sequence"/>
</dbReference>
<keyword evidence="3" id="KW-1185">Reference proteome</keyword>
<accession>A0AAE1H258</accession>
<dbReference type="GO" id="GO:0051301">
    <property type="term" value="P:cell division"/>
    <property type="evidence" value="ECO:0007669"/>
    <property type="project" value="UniProtKB-KW"/>
</dbReference>
<comment type="caution">
    <text evidence="2">The sequence shown here is derived from an EMBL/GenBank/DDBJ whole genome shotgun (WGS) entry which is preliminary data.</text>
</comment>
<feature type="compositionally biased region" description="Polar residues" evidence="1">
    <location>
        <begin position="871"/>
        <end position="881"/>
    </location>
</feature>
<reference evidence="2" key="1">
    <citation type="submission" date="2021-07" db="EMBL/GenBank/DDBJ databases">
        <authorList>
            <person name="Catto M.A."/>
            <person name="Jacobson A."/>
            <person name="Kennedy G."/>
            <person name="Labadie P."/>
            <person name="Hunt B.G."/>
            <person name="Srinivasan R."/>
        </authorList>
    </citation>
    <scope>NUCLEOTIDE SEQUENCE</scope>
    <source>
        <strain evidence="2">PL_HMW_Pooled</strain>
        <tissue evidence="2">Head</tissue>
    </source>
</reference>
<dbReference type="PANTHER" id="PTHR31025:SF9">
    <property type="entry name" value="SI:DKEY-286J15.1"/>
    <property type="match status" value="1"/>
</dbReference>
<protein>
    <submittedName>
        <fullName evidence="2">Cell division cycle protein 123-like protein</fullName>
    </submittedName>
</protein>
<evidence type="ECO:0000313" key="3">
    <source>
        <dbReference type="Proteomes" id="UP001219518"/>
    </source>
</evidence>
<feature type="region of interest" description="Disordered" evidence="1">
    <location>
        <begin position="871"/>
        <end position="894"/>
    </location>
</feature>
<feature type="compositionally biased region" description="Basic and acidic residues" evidence="1">
    <location>
        <begin position="1004"/>
        <end position="1023"/>
    </location>
</feature>
<name>A0AAE1H258_9NEOP</name>
<evidence type="ECO:0000313" key="2">
    <source>
        <dbReference type="EMBL" id="KAK3913427.1"/>
    </source>
</evidence>
<proteinExistence type="predicted"/>
<reference evidence="2" key="2">
    <citation type="journal article" date="2023" name="BMC Genomics">
        <title>Pest status, molecular evolution, and epigenetic factors derived from the genome assembly of Frankliniella fusca, a thysanopteran phytovirus vector.</title>
        <authorList>
            <person name="Catto M.A."/>
            <person name="Labadie P.E."/>
            <person name="Jacobson A.L."/>
            <person name="Kennedy G.G."/>
            <person name="Srinivasan R."/>
            <person name="Hunt B.G."/>
        </authorList>
    </citation>
    <scope>NUCLEOTIDE SEQUENCE</scope>
    <source>
        <strain evidence="2">PL_HMW_Pooled</strain>
    </source>
</reference>
<dbReference type="EMBL" id="JAHWGI010000321">
    <property type="protein sequence ID" value="KAK3913427.1"/>
    <property type="molecule type" value="Genomic_DNA"/>
</dbReference>
<feature type="region of interest" description="Disordered" evidence="1">
    <location>
        <begin position="997"/>
        <end position="1054"/>
    </location>
</feature>
<gene>
    <name evidence="2" type="ORF">KUF71_022895</name>
</gene>
<dbReference type="PANTHER" id="PTHR31025">
    <property type="entry name" value="SI:CH211-196P9.1-RELATED"/>
    <property type="match status" value="1"/>
</dbReference>